<dbReference type="PROSITE" id="PS01117">
    <property type="entry name" value="HTH_MARR_1"/>
    <property type="match status" value="1"/>
</dbReference>
<evidence type="ECO:0000313" key="6">
    <source>
        <dbReference type="Proteomes" id="UP000584824"/>
    </source>
</evidence>
<dbReference type="PRINTS" id="PR00598">
    <property type="entry name" value="HTHMARR"/>
</dbReference>
<dbReference type="InterPro" id="IPR036388">
    <property type="entry name" value="WH-like_DNA-bd_sf"/>
</dbReference>
<dbReference type="AlphaFoldDB" id="A0A7W6K1L6"/>
<reference evidence="5 6" key="1">
    <citation type="submission" date="2020-08" db="EMBL/GenBank/DDBJ databases">
        <title>Genomic Encyclopedia of Type Strains, Phase IV (KMG-IV): sequencing the most valuable type-strain genomes for metagenomic binning, comparative biology and taxonomic classification.</title>
        <authorList>
            <person name="Goeker M."/>
        </authorList>
    </citation>
    <scope>NUCLEOTIDE SEQUENCE [LARGE SCALE GENOMIC DNA]</scope>
    <source>
        <strain evidence="5 6">DSM 26385</strain>
    </source>
</reference>
<dbReference type="SUPFAM" id="SSF46785">
    <property type="entry name" value="Winged helix' DNA-binding domain"/>
    <property type="match status" value="1"/>
</dbReference>
<dbReference type="GO" id="GO:0003677">
    <property type="term" value="F:DNA binding"/>
    <property type="evidence" value="ECO:0007669"/>
    <property type="project" value="UniProtKB-KW"/>
</dbReference>
<organism evidence="5 6">
    <name type="scientific">Allorhizobium borbori</name>
    <dbReference type="NCBI Taxonomy" id="485907"/>
    <lineage>
        <taxon>Bacteria</taxon>
        <taxon>Pseudomonadati</taxon>
        <taxon>Pseudomonadota</taxon>
        <taxon>Alphaproteobacteria</taxon>
        <taxon>Hyphomicrobiales</taxon>
        <taxon>Rhizobiaceae</taxon>
        <taxon>Rhizobium/Agrobacterium group</taxon>
        <taxon>Allorhizobium</taxon>
    </lineage>
</organism>
<dbReference type="InterPro" id="IPR023187">
    <property type="entry name" value="Tscrpt_reg_MarR-type_CS"/>
</dbReference>
<keyword evidence="2 5" id="KW-0238">DNA-binding</keyword>
<dbReference type="RefSeq" id="WP_183792085.1">
    <property type="nucleotide sequence ID" value="NZ_JACIDU010000007.1"/>
</dbReference>
<name>A0A7W6K1L6_9HYPH</name>
<feature type="domain" description="HTH marR-type" evidence="4">
    <location>
        <begin position="1"/>
        <end position="149"/>
    </location>
</feature>
<evidence type="ECO:0000259" key="4">
    <source>
        <dbReference type="PROSITE" id="PS50995"/>
    </source>
</evidence>
<evidence type="ECO:0000313" key="5">
    <source>
        <dbReference type="EMBL" id="MBB4103496.1"/>
    </source>
</evidence>
<keyword evidence="1" id="KW-0805">Transcription regulation</keyword>
<comment type="caution">
    <text evidence="5">The sequence shown here is derived from an EMBL/GenBank/DDBJ whole genome shotgun (WGS) entry which is preliminary data.</text>
</comment>
<keyword evidence="6" id="KW-1185">Reference proteome</keyword>
<proteinExistence type="predicted"/>
<dbReference type="PANTHER" id="PTHR42756">
    <property type="entry name" value="TRANSCRIPTIONAL REGULATOR, MARR"/>
    <property type="match status" value="1"/>
</dbReference>
<evidence type="ECO:0000256" key="2">
    <source>
        <dbReference type="ARBA" id="ARBA00023125"/>
    </source>
</evidence>
<dbReference type="Pfam" id="PF12802">
    <property type="entry name" value="MarR_2"/>
    <property type="match status" value="1"/>
</dbReference>
<gene>
    <name evidence="5" type="ORF">GGQ66_002054</name>
</gene>
<protein>
    <submittedName>
        <fullName evidence="5">DNA-binding MarR family transcriptional regulator</fullName>
    </submittedName>
</protein>
<dbReference type="GO" id="GO:0003700">
    <property type="term" value="F:DNA-binding transcription factor activity"/>
    <property type="evidence" value="ECO:0007669"/>
    <property type="project" value="InterPro"/>
</dbReference>
<sequence>MSENQSLPFDHPRFRSWIAVGRACQSMQAALTKALAPLGLKPQHLDVMVNLYRFEGLTQQELARKLLVGRSNVSMTLPQLEKRGLIERQGDAVDRRVLRLKLTPSGRRTAEQAMAIQTALIEAVLSPAPMEHCTIVAETMEAMVPRLQAFEKSL</sequence>
<keyword evidence="3" id="KW-0804">Transcription</keyword>
<dbReference type="Proteomes" id="UP000584824">
    <property type="component" value="Unassembled WGS sequence"/>
</dbReference>
<dbReference type="PANTHER" id="PTHR42756:SF1">
    <property type="entry name" value="TRANSCRIPTIONAL REPRESSOR OF EMRAB OPERON"/>
    <property type="match status" value="1"/>
</dbReference>
<dbReference type="PROSITE" id="PS50995">
    <property type="entry name" value="HTH_MARR_2"/>
    <property type="match status" value="1"/>
</dbReference>
<dbReference type="Gene3D" id="1.10.10.10">
    <property type="entry name" value="Winged helix-like DNA-binding domain superfamily/Winged helix DNA-binding domain"/>
    <property type="match status" value="1"/>
</dbReference>
<evidence type="ECO:0000256" key="1">
    <source>
        <dbReference type="ARBA" id="ARBA00023015"/>
    </source>
</evidence>
<evidence type="ECO:0000256" key="3">
    <source>
        <dbReference type="ARBA" id="ARBA00023163"/>
    </source>
</evidence>
<dbReference type="EMBL" id="JACIDU010000007">
    <property type="protein sequence ID" value="MBB4103496.1"/>
    <property type="molecule type" value="Genomic_DNA"/>
</dbReference>
<dbReference type="SMART" id="SM00347">
    <property type="entry name" value="HTH_MARR"/>
    <property type="match status" value="1"/>
</dbReference>
<accession>A0A7W6K1L6</accession>
<dbReference type="InterPro" id="IPR000835">
    <property type="entry name" value="HTH_MarR-typ"/>
</dbReference>
<dbReference type="InterPro" id="IPR036390">
    <property type="entry name" value="WH_DNA-bd_sf"/>
</dbReference>